<evidence type="ECO:0000313" key="10">
    <source>
        <dbReference type="Proteomes" id="UP000242287"/>
    </source>
</evidence>
<dbReference type="InterPro" id="IPR038437">
    <property type="entry name" value="GINS_Psf3_sf"/>
</dbReference>
<dbReference type="Pfam" id="PF05916">
    <property type="entry name" value="Sld5"/>
    <property type="match status" value="1"/>
</dbReference>
<reference evidence="9 10" key="1">
    <citation type="submission" date="2014-02" db="EMBL/GenBank/DDBJ databases">
        <title>Transposable element dynamics among asymbiotic and ectomycorrhizal Amanita fungi.</title>
        <authorList>
            <consortium name="DOE Joint Genome Institute"/>
            <person name="Hess J."/>
            <person name="Skrede I."/>
            <person name="Wolfe B."/>
            <person name="LaButti K."/>
            <person name="Ohm R.A."/>
            <person name="Grigoriev I.V."/>
            <person name="Pringle A."/>
        </authorList>
    </citation>
    <scope>NUCLEOTIDE SEQUENCE [LARGE SCALE GENOMIC DNA]</scope>
    <source>
        <strain evidence="9 10">SKay4041</strain>
    </source>
</reference>
<dbReference type="PANTHER" id="PTHR22768:SF0">
    <property type="entry name" value="DNA REPLICATION COMPLEX GINS PROTEIN PSF3"/>
    <property type="match status" value="1"/>
</dbReference>
<comment type="subunit">
    <text evidence="6">Component of the GINS complex.</text>
</comment>
<dbReference type="SUPFAM" id="SSF160059">
    <property type="entry name" value="PriA/YqbF domain"/>
    <property type="match status" value="1"/>
</dbReference>
<accession>A0A2A9NSA1</accession>
<evidence type="ECO:0000256" key="6">
    <source>
        <dbReference type="RuleBase" id="RU367161"/>
    </source>
</evidence>
<evidence type="ECO:0000256" key="4">
    <source>
        <dbReference type="ARBA" id="ARBA00022705"/>
    </source>
</evidence>
<dbReference type="PANTHER" id="PTHR22768">
    <property type="entry name" value="DNA REPLICATION COMPLEX GINS PROTEIN PSF3"/>
    <property type="match status" value="1"/>
</dbReference>
<sequence>MDLSDYYSIDAILAENQKVQCKFKQKIPDMGHLGGSTDRDIVQNAKLQVPVWLAYIVLYSDWADLVMPTPFIPRVHNALKAEPRSVRLSTLTGAGGSWYMFGKMIMDIVQGNKAEELASLMTEAFKIRLAETVDQAQHFASLGPIGAGGPAGDPAQAFREGLDITEREIFILTQESVKRTKWWFDEKSHR</sequence>
<dbReference type="CDD" id="cd21693">
    <property type="entry name" value="GINS_B_Psf3"/>
    <property type="match status" value="1"/>
</dbReference>
<proteinExistence type="inferred from homology"/>
<feature type="domain" description="DNA replication complex GINS protein PSF3 N-terminal" evidence="8">
    <location>
        <begin position="7"/>
        <end position="56"/>
    </location>
</feature>
<dbReference type="Pfam" id="PF22466">
    <property type="entry name" value="PSF3_N"/>
    <property type="match status" value="1"/>
</dbReference>
<dbReference type="InterPro" id="IPR036224">
    <property type="entry name" value="GINS_bundle-like_dom_sf"/>
</dbReference>
<dbReference type="InterPro" id="IPR055221">
    <property type="entry name" value="PSF3_N"/>
</dbReference>
<comment type="subcellular location">
    <subcellularLocation>
        <location evidence="1 6">Nucleus</location>
    </subcellularLocation>
</comment>
<evidence type="ECO:0000256" key="3">
    <source>
        <dbReference type="ARBA" id="ARBA00015140"/>
    </source>
</evidence>
<dbReference type="STRING" id="703135.A0A2A9NSA1"/>
<comment type="function">
    <text evidence="6">The GINS complex plays an essential role in the initiation of DNA replication.</text>
</comment>
<evidence type="ECO:0000256" key="5">
    <source>
        <dbReference type="ARBA" id="ARBA00023242"/>
    </source>
</evidence>
<dbReference type="Proteomes" id="UP000242287">
    <property type="component" value="Unassembled WGS sequence"/>
</dbReference>
<organism evidence="9 10">
    <name type="scientific">Amanita thiersii Skay4041</name>
    <dbReference type="NCBI Taxonomy" id="703135"/>
    <lineage>
        <taxon>Eukaryota</taxon>
        <taxon>Fungi</taxon>
        <taxon>Dikarya</taxon>
        <taxon>Basidiomycota</taxon>
        <taxon>Agaricomycotina</taxon>
        <taxon>Agaricomycetes</taxon>
        <taxon>Agaricomycetidae</taxon>
        <taxon>Agaricales</taxon>
        <taxon>Pluteineae</taxon>
        <taxon>Amanitaceae</taxon>
        <taxon>Amanita</taxon>
    </lineage>
</organism>
<dbReference type="GO" id="GO:1902975">
    <property type="term" value="P:mitotic DNA replication initiation"/>
    <property type="evidence" value="ECO:0007669"/>
    <property type="project" value="TreeGrafter"/>
</dbReference>
<feature type="domain" description="GINS subunit" evidence="7">
    <location>
        <begin position="73"/>
        <end position="183"/>
    </location>
</feature>
<evidence type="ECO:0000259" key="8">
    <source>
        <dbReference type="Pfam" id="PF22466"/>
    </source>
</evidence>
<protein>
    <recommendedName>
        <fullName evidence="3 6">DNA replication complex GINS protein PSF3</fullName>
    </recommendedName>
</protein>
<keyword evidence="10" id="KW-1185">Reference proteome</keyword>
<gene>
    <name evidence="9" type="ORF">AMATHDRAFT_80766</name>
</gene>
<dbReference type="Gene3D" id="1.20.58.2050">
    <property type="match status" value="1"/>
</dbReference>
<evidence type="ECO:0000256" key="2">
    <source>
        <dbReference type="ARBA" id="ARBA00006343"/>
    </source>
</evidence>
<keyword evidence="4 6" id="KW-0235">DNA replication</keyword>
<comment type="similarity">
    <text evidence="2 6">Belongs to the GINS3/PSF3 family.</text>
</comment>
<evidence type="ECO:0000256" key="1">
    <source>
        <dbReference type="ARBA" id="ARBA00004123"/>
    </source>
</evidence>
<dbReference type="GO" id="GO:0000811">
    <property type="term" value="C:GINS complex"/>
    <property type="evidence" value="ECO:0007669"/>
    <property type="project" value="UniProtKB-UniRule"/>
</dbReference>
<name>A0A2A9NSA1_9AGAR</name>
<dbReference type="OrthoDB" id="10251744at2759"/>
<evidence type="ECO:0000313" key="9">
    <source>
        <dbReference type="EMBL" id="PFH50543.1"/>
    </source>
</evidence>
<evidence type="ECO:0000259" key="7">
    <source>
        <dbReference type="Pfam" id="PF05916"/>
    </source>
</evidence>
<dbReference type="InterPro" id="IPR021151">
    <property type="entry name" value="GINS_A"/>
</dbReference>
<dbReference type="InterPro" id="IPR010492">
    <property type="entry name" value="GINS_Psf3"/>
</dbReference>
<keyword evidence="5 6" id="KW-0539">Nucleus</keyword>
<dbReference type="CDD" id="cd11713">
    <property type="entry name" value="GINS_A_psf3"/>
    <property type="match status" value="1"/>
</dbReference>
<dbReference type="AlphaFoldDB" id="A0A2A9NSA1"/>
<dbReference type="EMBL" id="KZ302001">
    <property type="protein sequence ID" value="PFH50543.1"/>
    <property type="molecule type" value="Genomic_DNA"/>
</dbReference>
<dbReference type="SUPFAM" id="SSF158573">
    <property type="entry name" value="GINS helical bundle-like"/>
    <property type="match status" value="1"/>
</dbReference>